<comment type="caution">
    <text evidence="3">The sequence shown here is derived from an EMBL/GenBank/DDBJ whole genome shotgun (WGS) entry which is preliminary data.</text>
</comment>
<sequence length="226" mass="24181">MKFAYEAFFLAILATVANSQPSNDANDISRPPSPLPLSEAPATTPSPSPSTNPNSASEWLQTISMTQNQPPKISRPSRLPPKSSATQTVSEEACTPSGSASGSPTTSEAPSQTEEIRLPMGYIDATSLQWVFTWRKCGGGYESVQSSTSTKQEVFEFEFGGGRWGGEFKHGFALEFHYDAVRAGMDDDGDDHGDEVDYGDGDDYGSCFEGGYADDEAAVRGLSLHG</sequence>
<dbReference type="EMBL" id="JAULSU010000001">
    <property type="protein sequence ID" value="KAK0632744.1"/>
    <property type="molecule type" value="Genomic_DNA"/>
</dbReference>
<keyword evidence="4" id="KW-1185">Reference proteome</keyword>
<dbReference type="AlphaFoldDB" id="A0AA39XF09"/>
<feature type="signal peptide" evidence="2">
    <location>
        <begin position="1"/>
        <end position="19"/>
    </location>
</feature>
<keyword evidence="2" id="KW-0732">Signal</keyword>
<feature type="compositionally biased region" description="Polar residues" evidence="1">
    <location>
        <begin position="58"/>
        <end position="71"/>
    </location>
</feature>
<proteinExistence type="predicted"/>
<feature type="chain" id="PRO_5041429754" evidence="2">
    <location>
        <begin position="20"/>
        <end position="226"/>
    </location>
</feature>
<protein>
    <submittedName>
        <fullName evidence="3">Uncharacterized protein</fullName>
    </submittedName>
</protein>
<evidence type="ECO:0000256" key="2">
    <source>
        <dbReference type="SAM" id="SignalP"/>
    </source>
</evidence>
<organism evidence="3 4">
    <name type="scientific">Immersiella caudata</name>
    <dbReference type="NCBI Taxonomy" id="314043"/>
    <lineage>
        <taxon>Eukaryota</taxon>
        <taxon>Fungi</taxon>
        <taxon>Dikarya</taxon>
        <taxon>Ascomycota</taxon>
        <taxon>Pezizomycotina</taxon>
        <taxon>Sordariomycetes</taxon>
        <taxon>Sordariomycetidae</taxon>
        <taxon>Sordariales</taxon>
        <taxon>Lasiosphaeriaceae</taxon>
        <taxon>Immersiella</taxon>
    </lineage>
</organism>
<evidence type="ECO:0000256" key="1">
    <source>
        <dbReference type="SAM" id="MobiDB-lite"/>
    </source>
</evidence>
<gene>
    <name evidence="3" type="ORF">B0T14DRAFT_574459</name>
</gene>
<name>A0AA39XF09_9PEZI</name>
<reference evidence="3" key="1">
    <citation type="submission" date="2023-06" db="EMBL/GenBank/DDBJ databases">
        <title>Genome-scale phylogeny and comparative genomics of the fungal order Sordariales.</title>
        <authorList>
            <consortium name="Lawrence Berkeley National Laboratory"/>
            <person name="Hensen N."/>
            <person name="Bonometti L."/>
            <person name="Westerberg I."/>
            <person name="Brannstrom I.O."/>
            <person name="Guillou S."/>
            <person name="Cros-Aarteil S."/>
            <person name="Calhoun S."/>
            <person name="Haridas S."/>
            <person name="Kuo A."/>
            <person name="Mondo S."/>
            <person name="Pangilinan J."/>
            <person name="Riley R."/>
            <person name="Labutti K."/>
            <person name="Andreopoulos B."/>
            <person name="Lipzen A."/>
            <person name="Chen C."/>
            <person name="Yanf M."/>
            <person name="Daum C."/>
            <person name="Ng V."/>
            <person name="Clum A."/>
            <person name="Steindorff A."/>
            <person name="Ohm R."/>
            <person name="Martin F."/>
            <person name="Silar P."/>
            <person name="Natvig D."/>
            <person name="Lalanne C."/>
            <person name="Gautier V."/>
            <person name="Ament-Velasquez S.L."/>
            <person name="Kruys A."/>
            <person name="Hutchinson M.I."/>
            <person name="Powell A.J."/>
            <person name="Barry K."/>
            <person name="Miller A.N."/>
            <person name="Grigoriev I.V."/>
            <person name="Debuchy R."/>
            <person name="Gladieux P."/>
            <person name="Thoren M.H."/>
            <person name="Johannesson H."/>
        </authorList>
    </citation>
    <scope>NUCLEOTIDE SEQUENCE</scope>
    <source>
        <strain evidence="3">CBS 606.72</strain>
    </source>
</reference>
<feature type="region of interest" description="Disordered" evidence="1">
    <location>
        <begin position="18"/>
        <end position="112"/>
    </location>
</feature>
<dbReference type="Proteomes" id="UP001175000">
    <property type="component" value="Unassembled WGS sequence"/>
</dbReference>
<evidence type="ECO:0000313" key="4">
    <source>
        <dbReference type="Proteomes" id="UP001175000"/>
    </source>
</evidence>
<accession>A0AA39XF09</accession>
<feature type="compositionally biased region" description="Low complexity" evidence="1">
    <location>
        <begin position="95"/>
        <end position="111"/>
    </location>
</feature>
<evidence type="ECO:0000313" key="3">
    <source>
        <dbReference type="EMBL" id="KAK0632744.1"/>
    </source>
</evidence>